<organism evidence="2">
    <name type="scientific">Thermofilum pendens</name>
    <dbReference type="NCBI Taxonomy" id="2269"/>
    <lineage>
        <taxon>Archaea</taxon>
        <taxon>Thermoproteota</taxon>
        <taxon>Thermoprotei</taxon>
        <taxon>Thermofilales</taxon>
        <taxon>Thermofilaceae</taxon>
        <taxon>Thermofilum</taxon>
    </lineage>
</organism>
<dbReference type="Gene3D" id="3.40.630.30">
    <property type="match status" value="1"/>
</dbReference>
<gene>
    <name evidence="2" type="ORF">ENV17_01320</name>
</gene>
<name>A0A7C4FE84_THEPE</name>
<feature type="domain" description="N-acetyltransferase" evidence="1">
    <location>
        <begin position="101"/>
        <end position="187"/>
    </location>
</feature>
<dbReference type="Pfam" id="PF00583">
    <property type="entry name" value="Acetyltransf_1"/>
    <property type="match status" value="1"/>
</dbReference>
<reference evidence="2" key="1">
    <citation type="journal article" date="2020" name="mSystems">
        <title>Genome- and Community-Level Interaction Insights into Carbon Utilization and Element Cycling Functions of Hydrothermarchaeota in Hydrothermal Sediment.</title>
        <authorList>
            <person name="Zhou Z."/>
            <person name="Liu Y."/>
            <person name="Xu W."/>
            <person name="Pan J."/>
            <person name="Luo Z.H."/>
            <person name="Li M."/>
        </authorList>
    </citation>
    <scope>NUCLEOTIDE SEQUENCE [LARGE SCALE GENOMIC DNA]</scope>
    <source>
        <strain evidence="2">SpSt-735</strain>
    </source>
</reference>
<dbReference type="InterPro" id="IPR000182">
    <property type="entry name" value="GNAT_dom"/>
</dbReference>
<protein>
    <submittedName>
        <fullName evidence="2">GNAT family N-acetyltransferase</fullName>
    </submittedName>
</protein>
<proteinExistence type="predicted"/>
<dbReference type="GO" id="GO:0016747">
    <property type="term" value="F:acyltransferase activity, transferring groups other than amino-acyl groups"/>
    <property type="evidence" value="ECO:0007669"/>
    <property type="project" value="InterPro"/>
</dbReference>
<sequence>MVCKLARVLYAGFKEDPSLRKLLGEPGCIYTFFGVIEELARQGVLTALCLKVGGATASAAVLSVGARPRRVVLPRGLTRLLACLRLRGLLTLAAWLAWAPGYARTYSKLGETCHLLFIASLAPGRGYGSKLLREIEKLCRSAGARTVTLEVDTGNPALLFYAKRGFTPLMATVFAGRYYLLMAKLIGDPRPRCSGDEEETS</sequence>
<dbReference type="CDD" id="cd04301">
    <property type="entry name" value="NAT_SF"/>
    <property type="match status" value="1"/>
</dbReference>
<dbReference type="SUPFAM" id="SSF55729">
    <property type="entry name" value="Acyl-CoA N-acyltransferases (Nat)"/>
    <property type="match status" value="1"/>
</dbReference>
<dbReference type="AlphaFoldDB" id="A0A7C4FE84"/>
<evidence type="ECO:0000259" key="1">
    <source>
        <dbReference type="PROSITE" id="PS51186"/>
    </source>
</evidence>
<comment type="caution">
    <text evidence="2">The sequence shown here is derived from an EMBL/GenBank/DDBJ whole genome shotgun (WGS) entry which is preliminary data.</text>
</comment>
<dbReference type="InterPro" id="IPR016181">
    <property type="entry name" value="Acyl_CoA_acyltransferase"/>
</dbReference>
<dbReference type="EMBL" id="DTFI01000041">
    <property type="protein sequence ID" value="HGI43012.1"/>
    <property type="molecule type" value="Genomic_DNA"/>
</dbReference>
<accession>A0A7C4FE84</accession>
<evidence type="ECO:0000313" key="2">
    <source>
        <dbReference type="EMBL" id="HGI43012.1"/>
    </source>
</evidence>
<dbReference type="PROSITE" id="PS51186">
    <property type="entry name" value="GNAT"/>
    <property type="match status" value="1"/>
</dbReference>
<keyword evidence="2" id="KW-0808">Transferase</keyword>